<accession>A0A401RPX6</accession>
<evidence type="ECO:0000313" key="3">
    <source>
        <dbReference type="EMBL" id="GCC20208.1"/>
    </source>
</evidence>
<comment type="similarity">
    <text evidence="1">Belongs to the ATP-dependent AMP-binding enzyme family.</text>
</comment>
<dbReference type="GO" id="GO:0005789">
    <property type="term" value="C:endoplasmic reticulum membrane"/>
    <property type="evidence" value="ECO:0007669"/>
    <property type="project" value="TreeGrafter"/>
</dbReference>
<dbReference type="AlphaFoldDB" id="A0A401RPX6"/>
<dbReference type="OMA" id="RIQVCTF"/>
<dbReference type="GO" id="GO:0005324">
    <property type="term" value="F:long-chain fatty acid transmembrane transporter activity"/>
    <property type="evidence" value="ECO:0007669"/>
    <property type="project" value="TreeGrafter"/>
</dbReference>
<dbReference type="GO" id="GO:0044539">
    <property type="term" value="P:long-chain fatty acid import into cell"/>
    <property type="evidence" value="ECO:0007669"/>
    <property type="project" value="TreeGrafter"/>
</dbReference>
<dbReference type="GO" id="GO:0090434">
    <property type="term" value="F:oleoyl-CoA ligase activity"/>
    <property type="evidence" value="ECO:0007669"/>
    <property type="project" value="TreeGrafter"/>
</dbReference>
<dbReference type="OrthoDB" id="288590at2759"/>
<dbReference type="PANTHER" id="PTHR43107:SF7">
    <property type="entry name" value="LONG-CHAIN FATTY ACID TRANSPORT PROTEIN 1"/>
    <property type="match status" value="1"/>
</dbReference>
<evidence type="ECO:0008006" key="5">
    <source>
        <dbReference type="Google" id="ProtNLM"/>
    </source>
</evidence>
<evidence type="ECO:0000256" key="1">
    <source>
        <dbReference type="ARBA" id="ARBA00006432"/>
    </source>
</evidence>
<dbReference type="Proteomes" id="UP000287033">
    <property type="component" value="Unassembled WGS sequence"/>
</dbReference>
<dbReference type="GO" id="GO:0005886">
    <property type="term" value="C:plasma membrane"/>
    <property type="evidence" value="ECO:0007669"/>
    <property type="project" value="TreeGrafter"/>
</dbReference>
<dbReference type="STRING" id="137246.A0A401RPX6"/>
<name>A0A401RPX6_CHIPU</name>
<evidence type="ECO:0000313" key="4">
    <source>
        <dbReference type="Proteomes" id="UP000287033"/>
    </source>
</evidence>
<dbReference type="SUPFAM" id="SSF56801">
    <property type="entry name" value="Acetyl-CoA synthetase-like"/>
    <property type="match status" value="1"/>
</dbReference>
<dbReference type="EMBL" id="BEZZ01003687">
    <property type="protein sequence ID" value="GCC20208.1"/>
    <property type="molecule type" value="Genomic_DNA"/>
</dbReference>
<proteinExistence type="inferred from homology"/>
<evidence type="ECO:0000256" key="2">
    <source>
        <dbReference type="ARBA" id="ARBA00022598"/>
    </source>
</evidence>
<sequence length="112" mass="12806">MVRSVPIDGALWIEGKAGMAAIADPKNKINPDLFYQELIKVLPPYARPVFLRILPVVDTTSTFKIQKTRLRKEGFDLHQTNDRLYFLDSRLGKYIPLDKNVHDAILAGNYHL</sequence>
<keyword evidence="4" id="KW-1185">Reference proteome</keyword>
<comment type="caution">
    <text evidence="3">The sequence shown here is derived from an EMBL/GenBank/DDBJ whole genome shotgun (WGS) entry which is preliminary data.</text>
</comment>
<dbReference type="GO" id="GO:0005743">
    <property type="term" value="C:mitochondrial inner membrane"/>
    <property type="evidence" value="ECO:0007669"/>
    <property type="project" value="TreeGrafter"/>
</dbReference>
<gene>
    <name evidence="3" type="ORF">chiPu_0021307</name>
</gene>
<reference evidence="3 4" key="1">
    <citation type="journal article" date="2018" name="Nat. Ecol. Evol.">
        <title>Shark genomes provide insights into elasmobranch evolution and the origin of vertebrates.</title>
        <authorList>
            <person name="Hara Y"/>
            <person name="Yamaguchi K"/>
            <person name="Onimaru K"/>
            <person name="Kadota M"/>
            <person name="Koyanagi M"/>
            <person name="Keeley SD"/>
            <person name="Tatsumi K"/>
            <person name="Tanaka K"/>
            <person name="Motone F"/>
            <person name="Kageyama Y"/>
            <person name="Nozu R"/>
            <person name="Adachi N"/>
            <person name="Nishimura O"/>
            <person name="Nakagawa R"/>
            <person name="Tanegashima C"/>
            <person name="Kiyatake I"/>
            <person name="Matsumoto R"/>
            <person name="Murakumo K"/>
            <person name="Nishida K"/>
            <person name="Terakita A"/>
            <person name="Kuratani S"/>
            <person name="Sato K"/>
            <person name="Hyodo S Kuraku.S."/>
        </authorList>
    </citation>
    <scope>NUCLEOTIDE SEQUENCE [LARGE SCALE GENOMIC DNA]</scope>
</reference>
<dbReference type="PANTHER" id="PTHR43107">
    <property type="entry name" value="LONG-CHAIN FATTY ACID TRANSPORT PROTEIN"/>
    <property type="match status" value="1"/>
</dbReference>
<protein>
    <recommendedName>
        <fullName evidence="5">AMP-binding enzyme C-terminal domain-containing protein</fullName>
    </recommendedName>
</protein>
<keyword evidence="2" id="KW-0436">Ligase</keyword>
<organism evidence="3 4">
    <name type="scientific">Chiloscyllium punctatum</name>
    <name type="common">Brownbanded bambooshark</name>
    <name type="synonym">Hemiscyllium punctatum</name>
    <dbReference type="NCBI Taxonomy" id="137246"/>
    <lineage>
        <taxon>Eukaryota</taxon>
        <taxon>Metazoa</taxon>
        <taxon>Chordata</taxon>
        <taxon>Craniata</taxon>
        <taxon>Vertebrata</taxon>
        <taxon>Chondrichthyes</taxon>
        <taxon>Elasmobranchii</taxon>
        <taxon>Galeomorphii</taxon>
        <taxon>Galeoidea</taxon>
        <taxon>Orectolobiformes</taxon>
        <taxon>Hemiscylliidae</taxon>
        <taxon>Chiloscyllium</taxon>
    </lineage>
</organism>
<dbReference type="GO" id="GO:0001579">
    <property type="term" value="P:medium-chain fatty acid transport"/>
    <property type="evidence" value="ECO:0007669"/>
    <property type="project" value="TreeGrafter"/>
</dbReference>